<dbReference type="Gene3D" id="3.90.550.10">
    <property type="entry name" value="Spore Coat Polysaccharide Biosynthesis Protein SpsA, Chain A"/>
    <property type="match status" value="1"/>
</dbReference>
<evidence type="ECO:0000256" key="1">
    <source>
        <dbReference type="SAM" id="Phobius"/>
    </source>
</evidence>
<protein>
    <submittedName>
        <fullName evidence="3">Glycosyl transferase</fullName>
    </submittedName>
</protein>
<evidence type="ECO:0000313" key="3">
    <source>
        <dbReference type="EMBL" id="KGG10499.1"/>
    </source>
</evidence>
<evidence type="ECO:0000313" key="4">
    <source>
        <dbReference type="Proteomes" id="UP000030481"/>
    </source>
</evidence>
<reference evidence="4" key="1">
    <citation type="journal article" date="2014" name="Sci. Data">
        <title>Genomes of diverse isolates of the marine cyanobacterium Prochlorococcus.</title>
        <authorList>
            <person name="Biller S."/>
            <person name="Berube P."/>
            <person name="Thompson J."/>
            <person name="Kelly L."/>
            <person name="Roggensack S."/>
            <person name="Awad L."/>
            <person name="Roache-Johnson K."/>
            <person name="Ding H."/>
            <person name="Giovannoni S.J."/>
            <person name="Moore L.R."/>
            <person name="Chisholm S.W."/>
        </authorList>
    </citation>
    <scope>NUCLEOTIDE SEQUENCE [LARGE SCALE GENOMIC DNA]</scope>
</reference>
<evidence type="ECO:0000259" key="2">
    <source>
        <dbReference type="Pfam" id="PF00535"/>
    </source>
</evidence>
<keyword evidence="1" id="KW-0812">Transmembrane</keyword>
<name>A0A0A2BCY7_PROMR</name>
<accession>A0A0A2BCY7</accession>
<proteinExistence type="predicted"/>
<dbReference type="InterPro" id="IPR029044">
    <property type="entry name" value="Nucleotide-diphossugar_trans"/>
</dbReference>
<dbReference type="InterPro" id="IPR050256">
    <property type="entry name" value="Glycosyltransferase_2"/>
</dbReference>
<dbReference type="Proteomes" id="UP000030481">
    <property type="component" value="Unassembled WGS sequence"/>
</dbReference>
<dbReference type="Pfam" id="PF00535">
    <property type="entry name" value="Glycos_transf_2"/>
    <property type="match status" value="1"/>
</dbReference>
<comment type="caution">
    <text evidence="3">The sequence shown here is derived from an EMBL/GenBank/DDBJ whole genome shotgun (WGS) entry which is preliminary data.</text>
</comment>
<keyword evidence="3" id="KW-0808">Transferase</keyword>
<dbReference type="PANTHER" id="PTHR48090">
    <property type="entry name" value="UNDECAPRENYL-PHOSPHATE 4-DEOXY-4-FORMAMIDO-L-ARABINOSE TRANSFERASE-RELATED"/>
    <property type="match status" value="1"/>
</dbReference>
<dbReference type="RefSeq" id="WP_032518289.1">
    <property type="nucleotide sequence ID" value="NZ_JNAR01000002.1"/>
</dbReference>
<gene>
    <name evidence="3" type="ORF">EV01_0127</name>
</gene>
<sequence length="232" mass="27314">MVLYSLVIPCFNESKNITLLLERINDYKKLHNFELILVNNGSNDDTKNLLQDISLKYKFLRIVEIKKNIGYGHGIIKGLKSSKGEVIGWTHADMQTDPIDVFKGFEIFRNLKNPQNLFVKGVRKKRKILDNFFSIGMSLIASIFLKTFLWDINAQPNLFHKKFFNKLNSLPNDFSLDLYLLYMARKQKLKIARFPVFFYDRKFGESSWNKGLKSKFIFIKRNFNYILKLSFS</sequence>
<dbReference type="InterPro" id="IPR001173">
    <property type="entry name" value="Glyco_trans_2-like"/>
</dbReference>
<feature type="transmembrane region" description="Helical" evidence="1">
    <location>
        <begin position="128"/>
        <end position="150"/>
    </location>
</feature>
<dbReference type="AlphaFoldDB" id="A0A0A2BCY7"/>
<dbReference type="CDD" id="cd04179">
    <property type="entry name" value="DPM_DPG-synthase_like"/>
    <property type="match status" value="1"/>
</dbReference>
<dbReference type="GO" id="GO:0016740">
    <property type="term" value="F:transferase activity"/>
    <property type="evidence" value="ECO:0007669"/>
    <property type="project" value="UniProtKB-KW"/>
</dbReference>
<feature type="domain" description="Glycosyltransferase 2-like" evidence="2">
    <location>
        <begin position="5"/>
        <end position="106"/>
    </location>
</feature>
<dbReference type="SUPFAM" id="SSF53448">
    <property type="entry name" value="Nucleotide-diphospho-sugar transferases"/>
    <property type="match status" value="1"/>
</dbReference>
<dbReference type="EMBL" id="JNAR01000002">
    <property type="protein sequence ID" value="KGG10499.1"/>
    <property type="molecule type" value="Genomic_DNA"/>
</dbReference>
<keyword evidence="1" id="KW-1133">Transmembrane helix</keyword>
<keyword evidence="1" id="KW-0472">Membrane</keyword>
<organism evidence="3 4">
    <name type="scientific">Prochlorococcus marinus str. MIT 9401</name>
    <dbReference type="NCBI Taxonomy" id="167551"/>
    <lineage>
        <taxon>Bacteria</taxon>
        <taxon>Bacillati</taxon>
        <taxon>Cyanobacteriota</taxon>
        <taxon>Cyanophyceae</taxon>
        <taxon>Synechococcales</taxon>
        <taxon>Prochlorococcaceae</taxon>
        <taxon>Prochlorococcus</taxon>
    </lineage>
</organism>